<keyword evidence="1" id="KW-0732">Signal</keyword>
<accession>A0AAN9KZ05</accession>
<feature type="chain" id="PRO_5042852981" evidence="1">
    <location>
        <begin position="25"/>
        <end position="78"/>
    </location>
</feature>
<name>A0AAN9KZ05_CANGL</name>
<evidence type="ECO:0000256" key="1">
    <source>
        <dbReference type="SAM" id="SignalP"/>
    </source>
</evidence>
<keyword evidence="3" id="KW-1185">Reference proteome</keyword>
<gene>
    <name evidence="2" type="ORF">VNO77_28139</name>
</gene>
<sequence length="78" mass="8424">MARLSYVLFITLVVFVCYSSVLDARKILKNETQVLSLQGTPPSRPSSEGTNCVTCGRLVDDLANEEVVSIPSPGDGHK</sequence>
<comment type="caution">
    <text evidence="2">The sequence shown here is derived from an EMBL/GenBank/DDBJ whole genome shotgun (WGS) entry which is preliminary data.</text>
</comment>
<dbReference type="Proteomes" id="UP001367508">
    <property type="component" value="Unassembled WGS sequence"/>
</dbReference>
<organism evidence="2 3">
    <name type="scientific">Canavalia gladiata</name>
    <name type="common">Sword bean</name>
    <name type="synonym">Dolichos gladiatus</name>
    <dbReference type="NCBI Taxonomy" id="3824"/>
    <lineage>
        <taxon>Eukaryota</taxon>
        <taxon>Viridiplantae</taxon>
        <taxon>Streptophyta</taxon>
        <taxon>Embryophyta</taxon>
        <taxon>Tracheophyta</taxon>
        <taxon>Spermatophyta</taxon>
        <taxon>Magnoliopsida</taxon>
        <taxon>eudicotyledons</taxon>
        <taxon>Gunneridae</taxon>
        <taxon>Pentapetalae</taxon>
        <taxon>rosids</taxon>
        <taxon>fabids</taxon>
        <taxon>Fabales</taxon>
        <taxon>Fabaceae</taxon>
        <taxon>Papilionoideae</taxon>
        <taxon>50 kb inversion clade</taxon>
        <taxon>NPAAA clade</taxon>
        <taxon>indigoferoid/millettioid clade</taxon>
        <taxon>Phaseoleae</taxon>
        <taxon>Canavalia</taxon>
    </lineage>
</organism>
<dbReference type="AlphaFoldDB" id="A0AAN9KZ05"/>
<evidence type="ECO:0000313" key="3">
    <source>
        <dbReference type="Proteomes" id="UP001367508"/>
    </source>
</evidence>
<protein>
    <submittedName>
        <fullName evidence="2">Uncharacterized protein</fullName>
    </submittedName>
</protein>
<proteinExistence type="predicted"/>
<evidence type="ECO:0000313" key="2">
    <source>
        <dbReference type="EMBL" id="KAK7324519.1"/>
    </source>
</evidence>
<reference evidence="2 3" key="1">
    <citation type="submission" date="2024-01" db="EMBL/GenBank/DDBJ databases">
        <title>The genomes of 5 underutilized Papilionoideae crops provide insights into root nodulation and disease resistanc.</title>
        <authorList>
            <person name="Jiang F."/>
        </authorList>
    </citation>
    <scope>NUCLEOTIDE SEQUENCE [LARGE SCALE GENOMIC DNA]</scope>
    <source>
        <strain evidence="2">LVBAO_FW01</strain>
        <tissue evidence="2">Leaves</tissue>
    </source>
</reference>
<dbReference type="EMBL" id="JAYMYQ010000006">
    <property type="protein sequence ID" value="KAK7324519.1"/>
    <property type="molecule type" value="Genomic_DNA"/>
</dbReference>
<feature type="signal peptide" evidence="1">
    <location>
        <begin position="1"/>
        <end position="24"/>
    </location>
</feature>